<feature type="non-terminal residue" evidence="1">
    <location>
        <position position="1"/>
    </location>
</feature>
<dbReference type="EMBL" id="JAMZIH010007549">
    <property type="protein sequence ID" value="KAJ1672981.1"/>
    <property type="molecule type" value="Genomic_DNA"/>
</dbReference>
<comment type="caution">
    <text evidence="1">The sequence shown here is derived from an EMBL/GenBank/DDBJ whole genome shotgun (WGS) entry which is preliminary data.</text>
</comment>
<accession>A0ACC1H9Q0</accession>
<evidence type="ECO:0000313" key="2">
    <source>
        <dbReference type="Proteomes" id="UP001145114"/>
    </source>
</evidence>
<gene>
    <name evidence="1" type="ORF">EV182_006117</name>
</gene>
<organism evidence="1 2">
    <name type="scientific">Spiromyces aspiralis</name>
    <dbReference type="NCBI Taxonomy" id="68401"/>
    <lineage>
        <taxon>Eukaryota</taxon>
        <taxon>Fungi</taxon>
        <taxon>Fungi incertae sedis</taxon>
        <taxon>Zoopagomycota</taxon>
        <taxon>Kickxellomycotina</taxon>
        <taxon>Kickxellomycetes</taxon>
        <taxon>Kickxellales</taxon>
        <taxon>Kickxellaceae</taxon>
        <taxon>Spiromyces</taxon>
    </lineage>
</organism>
<protein>
    <submittedName>
        <fullName evidence="1">Uncharacterized protein</fullName>
    </submittedName>
</protein>
<reference evidence="1" key="1">
    <citation type="submission" date="2022-06" db="EMBL/GenBank/DDBJ databases">
        <title>Phylogenomic reconstructions and comparative analyses of Kickxellomycotina fungi.</title>
        <authorList>
            <person name="Reynolds N.K."/>
            <person name="Stajich J.E."/>
            <person name="Barry K."/>
            <person name="Grigoriev I.V."/>
            <person name="Crous P."/>
            <person name="Smith M.E."/>
        </authorList>
    </citation>
    <scope>NUCLEOTIDE SEQUENCE</scope>
    <source>
        <strain evidence="1">RSA 2271</strain>
    </source>
</reference>
<proteinExistence type="predicted"/>
<keyword evidence="2" id="KW-1185">Reference proteome</keyword>
<dbReference type="Proteomes" id="UP001145114">
    <property type="component" value="Unassembled WGS sequence"/>
</dbReference>
<evidence type="ECO:0000313" key="1">
    <source>
        <dbReference type="EMBL" id="KAJ1672981.1"/>
    </source>
</evidence>
<name>A0ACC1H9Q0_9FUNG</name>
<sequence length="133" mass="15123">AWINERISSGVSKKDSEPDFRDDLVIEGEERVMANMALECRVRLEPVQEDIEDLQRQIAQYKPELERLNADEDDDGAEWSEVVQESLTSDLSIPADPSFQNLDKANRELVVALFEEAKWKSRIDAIESTIGGE</sequence>